<dbReference type="PANTHER" id="PTHR11132">
    <property type="entry name" value="SOLUTE CARRIER FAMILY 35"/>
    <property type="match status" value="1"/>
</dbReference>
<comment type="caution">
    <text evidence="7">The sequence shown here is derived from an EMBL/GenBank/DDBJ whole genome shotgun (WGS) entry which is preliminary data.</text>
</comment>
<accession>A0ABR2YNF6</accession>
<feature type="transmembrane region" description="Helical" evidence="5">
    <location>
        <begin position="151"/>
        <end position="170"/>
    </location>
</feature>
<sequence>MEDNNNLAEKAALLPREGDGKTHAMRPVSTALALGSAVLYGGAAVSMNFVNKLTLQVFGLANTLLFFQMSAVVLTVMGLKALSVVSFTALNWQRAWSLAPVTLLYVSNVAFALMGLQNLNIPMYNTLKRLTPVIVLVTRAVQTKKAPPRDITASVCLVVAGCVVAGIGDFSFDLKGYIFALLSCMLQAIYLILVEQSGAEKGVSTTELLYYNALLSLPALVAVVLLSGEAVQIPPALARAVTQMGGIALVALFLVFSLFGMLLNWSMFLCTMSNSALTTTIVGVLKGAVATVLGFFLLGGVEFHTLNVMGIFINTLGGTWYTVIKYQQRQRRLAREDLSSPPS</sequence>
<keyword evidence="3 5" id="KW-1133">Transmembrane helix</keyword>
<organism evidence="7 8">
    <name type="scientific">Coccomyxa subellipsoidea</name>
    <dbReference type="NCBI Taxonomy" id="248742"/>
    <lineage>
        <taxon>Eukaryota</taxon>
        <taxon>Viridiplantae</taxon>
        <taxon>Chlorophyta</taxon>
        <taxon>core chlorophytes</taxon>
        <taxon>Trebouxiophyceae</taxon>
        <taxon>Trebouxiophyceae incertae sedis</taxon>
        <taxon>Coccomyxaceae</taxon>
        <taxon>Coccomyxa</taxon>
    </lineage>
</organism>
<feature type="transmembrane region" description="Helical" evidence="5">
    <location>
        <begin position="57"/>
        <end position="78"/>
    </location>
</feature>
<comment type="subcellular location">
    <subcellularLocation>
        <location evidence="1">Membrane</location>
        <topology evidence="1">Multi-pass membrane protein</topology>
    </subcellularLocation>
</comment>
<feature type="transmembrane region" description="Helical" evidence="5">
    <location>
        <begin position="304"/>
        <end position="323"/>
    </location>
</feature>
<evidence type="ECO:0000256" key="2">
    <source>
        <dbReference type="ARBA" id="ARBA00022692"/>
    </source>
</evidence>
<dbReference type="InterPro" id="IPR050186">
    <property type="entry name" value="TPT_transporter"/>
</dbReference>
<gene>
    <name evidence="7" type="ORF">WJX75_010047</name>
</gene>
<keyword evidence="4 5" id="KW-0472">Membrane</keyword>
<feature type="transmembrane region" description="Helical" evidence="5">
    <location>
        <begin position="176"/>
        <end position="196"/>
    </location>
</feature>
<reference evidence="7 8" key="1">
    <citation type="journal article" date="2024" name="Nat. Commun.">
        <title>Phylogenomics reveals the evolutionary origins of lichenization in chlorophyte algae.</title>
        <authorList>
            <person name="Puginier C."/>
            <person name="Libourel C."/>
            <person name="Otte J."/>
            <person name="Skaloud P."/>
            <person name="Haon M."/>
            <person name="Grisel S."/>
            <person name="Petersen M."/>
            <person name="Berrin J.G."/>
            <person name="Delaux P.M."/>
            <person name="Dal Grande F."/>
            <person name="Keller J."/>
        </authorList>
    </citation>
    <scope>NUCLEOTIDE SEQUENCE [LARGE SCALE GENOMIC DNA]</scope>
    <source>
        <strain evidence="7 8">SAG 216-7</strain>
    </source>
</reference>
<protein>
    <recommendedName>
        <fullName evidence="6">Sugar phosphate transporter domain-containing protein</fullName>
    </recommendedName>
</protein>
<keyword evidence="8" id="KW-1185">Reference proteome</keyword>
<feature type="transmembrane region" description="Helical" evidence="5">
    <location>
        <begin position="31"/>
        <end position="50"/>
    </location>
</feature>
<name>A0ABR2YNF6_9CHLO</name>
<dbReference type="Pfam" id="PF03151">
    <property type="entry name" value="TPT"/>
    <property type="match status" value="1"/>
</dbReference>
<dbReference type="Proteomes" id="UP001491310">
    <property type="component" value="Unassembled WGS sequence"/>
</dbReference>
<dbReference type="InterPro" id="IPR004853">
    <property type="entry name" value="Sugar_P_trans_dom"/>
</dbReference>
<evidence type="ECO:0000259" key="6">
    <source>
        <dbReference type="Pfam" id="PF03151"/>
    </source>
</evidence>
<proteinExistence type="predicted"/>
<feature type="transmembrane region" description="Helical" evidence="5">
    <location>
        <begin position="208"/>
        <end position="228"/>
    </location>
</feature>
<dbReference type="EMBL" id="JALJOT010000008">
    <property type="protein sequence ID" value="KAK9908585.1"/>
    <property type="molecule type" value="Genomic_DNA"/>
</dbReference>
<feature type="transmembrane region" description="Helical" evidence="5">
    <location>
        <begin position="240"/>
        <end position="263"/>
    </location>
</feature>
<evidence type="ECO:0000313" key="7">
    <source>
        <dbReference type="EMBL" id="KAK9908585.1"/>
    </source>
</evidence>
<evidence type="ECO:0000256" key="4">
    <source>
        <dbReference type="ARBA" id="ARBA00023136"/>
    </source>
</evidence>
<evidence type="ECO:0000256" key="5">
    <source>
        <dbReference type="SAM" id="Phobius"/>
    </source>
</evidence>
<evidence type="ECO:0000313" key="8">
    <source>
        <dbReference type="Proteomes" id="UP001491310"/>
    </source>
</evidence>
<evidence type="ECO:0000256" key="1">
    <source>
        <dbReference type="ARBA" id="ARBA00004141"/>
    </source>
</evidence>
<feature type="domain" description="Sugar phosphate transporter" evidence="6">
    <location>
        <begin position="44"/>
        <end position="321"/>
    </location>
</feature>
<evidence type="ECO:0000256" key="3">
    <source>
        <dbReference type="ARBA" id="ARBA00022989"/>
    </source>
</evidence>
<feature type="transmembrane region" description="Helical" evidence="5">
    <location>
        <begin position="98"/>
        <end position="119"/>
    </location>
</feature>
<keyword evidence="2 5" id="KW-0812">Transmembrane</keyword>
<feature type="transmembrane region" description="Helical" evidence="5">
    <location>
        <begin position="275"/>
        <end position="298"/>
    </location>
</feature>